<dbReference type="PANTHER" id="PTHR38795:SF1">
    <property type="entry name" value="DUF6604 DOMAIN-CONTAINING PROTEIN"/>
    <property type="match status" value="1"/>
</dbReference>
<feature type="compositionally biased region" description="Basic residues" evidence="1">
    <location>
        <begin position="183"/>
        <end position="193"/>
    </location>
</feature>
<reference evidence="3 4" key="1">
    <citation type="journal article" date="2013" name="PLoS Genet.">
        <title>The genome and development-dependent transcriptomes of Pyronema confluens: a window into fungal evolution.</title>
        <authorList>
            <person name="Traeger S."/>
            <person name="Altegoer F."/>
            <person name="Freitag M."/>
            <person name="Gabaldon T."/>
            <person name="Kempken F."/>
            <person name="Kumar A."/>
            <person name="Marcet-Houben M."/>
            <person name="Poggeler S."/>
            <person name="Stajich J.E."/>
            <person name="Nowrousian M."/>
        </authorList>
    </citation>
    <scope>NUCLEOTIDE SEQUENCE [LARGE SCALE GENOMIC DNA]</scope>
    <source>
        <strain evidence="4">CBS 100304</strain>
        <tissue evidence="3">Vegetative mycelium</tissue>
    </source>
</reference>
<dbReference type="EMBL" id="HF935259">
    <property type="protein sequence ID" value="CCX05530.1"/>
    <property type="molecule type" value="Genomic_DNA"/>
</dbReference>
<gene>
    <name evidence="3" type="ORF">PCON_05117</name>
</gene>
<dbReference type="PANTHER" id="PTHR38795">
    <property type="entry name" value="DUF6604 DOMAIN-CONTAINING PROTEIN"/>
    <property type="match status" value="1"/>
</dbReference>
<evidence type="ECO:0000313" key="4">
    <source>
        <dbReference type="Proteomes" id="UP000018144"/>
    </source>
</evidence>
<organism evidence="3 4">
    <name type="scientific">Pyronema omphalodes (strain CBS 100304)</name>
    <name type="common">Pyronema confluens</name>
    <dbReference type="NCBI Taxonomy" id="1076935"/>
    <lineage>
        <taxon>Eukaryota</taxon>
        <taxon>Fungi</taxon>
        <taxon>Dikarya</taxon>
        <taxon>Ascomycota</taxon>
        <taxon>Pezizomycotina</taxon>
        <taxon>Pezizomycetes</taxon>
        <taxon>Pezizales</taxon>
        <taxon>Pyronemataceae</taxon>
        <taxon>Pyronema</taxon>
    </lineage>
</organism>
<sequence>MGFNYLQYKRDTSQLLQWICSTANRLPKNDSEPIGKDASPTKITVDRVLSFSRAISERVKPAPSTILTLFESVIAARTEAHMFYKQMTSYDSNPDIKANNVSHLYFLNILKQSFEALGGNEWKAQQKTATSSAKTENDEEDEETLFMNKFEGLEIGDAEVDDEGDEEDNEGDKKENKAPSSAKKGKRVKAKGKKGKKIKGKVFFKTTPQEFPEYSIEDYRFAEDDGFSDLSVAIYCFMMQILELRIYTQELWRQVAHDIISCVTAAAMCNLAIAKVKQLQYEIAADFPAHSSFDAMVNVVTKGKEDNGMNIHSASHQLVDGRVERAAETTHVDCKEMLLINAYRDLKAFVEDYRKNRNGKPSKSMAANLKWNPNLKPMNVSEKERMDWRSTYAICWLYDAVNTHAGPALQKQLGAEKYEMLDYGPTGQYTRRMLFGPMEFIGEMTAMCLKVKSVGALEKAILPHHVFTVQLVLDSMTALKGWTFNPIVGSTLVPPPITNWKEHPGMKEIKIWKEDEETGFQPGAERYMMMLQEDIIRNGDPSRHQYPINDLPETVSEVALGLGQTILSANPEVPRIPQSTFGPSSNGLWEYSPFMCGTGLVECLAIFHDYGMLAFDNGTAPASLIHLYHLLRQTGHIKTPITMFETLFKLYGKYVFLGGIPPTHDFFRSWMRDIGVKPEALIDPRRKRQNRGGNLLQAGDKNIIRRGPDKRWFKGESLIGLLNLNNWMPEKIQDKDIPVDSYMAYRRVQQLRAPQRRIPKLPKHGFKKALVKTVNVIPSVDDNPLVRRMKEAGTFDDEFFGKIAMKIAETKLVNSVSAEIRKAMLEANGINDQGTHIKDTFTAKRSGFDYEIPMLFHDISNDIEAEAHPPSGMNYFFILSFLMAAARTLDDALDALPAARAFKRKHYGYTGRPTDSASTVVSMAMHFYKDEGPDNIVAQFLGQRMPEIFKNLPLNHWIYWEHTNASEESFMDDIKTGNYKPPPEGQQCAMM</sequence>
<evidence type="ECO:0000313" key="3">
    <source>
        <dbReference type="EMBL" id="CCX05530.1"/>
    </source>
</evidence>
<evidence type="ECO:0000259" key="2">
    <source>
        <dbReference type="Pfam" id="PF20253"/>
    </source>
</evidence>
<name>U4L679_PYROM</name>
<evidence type="ECO:0000256" key="1">
    <source>
        <dbReference type="SAM" id="MobiDB-lite"/>
    </source>
</evidence>
<accession>U4L679</accession>
<dbReference type="OMA" id="CIVDAFT"/>
<keyword evidence="4" id="KW-1185">Reference proteome</keyword>
<dbReference type="STRING" id="1076935.U4L679"/>
<dbReference type="OrthoDB" id="5339038at2759"/>
<dbReference type="Pfam" id="PF20253">
    <property type="entry name" value="DUF6604"/>
    <property type="match status" value="1"/>
</dbReference>
<feature type="domain" description="DUF6604" evidence="2">
    <location>
        <begin position="7"/>
        <end position="284"/>
    </location>
</feature>
<feature type="region of interest" description="Disordered" evidence="1">
    <location>
        <begin position="157"/>
        <end position="193"/>
    </location>
</feature>
<dbReference type="Proteomes" id="UP000018144">
    <property type="component" value="Unassembled WGS sequence"/>
</dbReference>
<proteinExistence type="predicted"/>
<protein>
    <recommendedName>
        <fullName evidence="2">DUF6604 domain-containing protein</fullName>
    </recommendedName>
</protein>
<dbReference type="eggNOG" id="ENOG502QS80">
    <property type="taxonomic scope" value="Eukaryota"/>
</dbReference>
<feature type="compositionally biased region" description="Acidic residues" evidence="1">
    <location>
        <begin position="157"/>
        <end position="170"/>
    </location>
</feature>
<dbReference type="AlphaFoldDB" id="U4L679"/>
<dbReference type="InterPro" id="IPR046539">
    <property type="entry name" value="DUF6604"/>
</dbReference>